<evidence type="ECO:0000313" key="4">
    <source>
        <dbReference type="EMBL" id="KAJ2783871.1"/>
    </source>
</evidence>
<dbReference type="PANTHER" id="PTHR10648">
    <property type="entry name" value="SERINE/THREONINE-PROTEIN PHOSPHATASE PP2A 65 KDA REGULATORY SUBUNIT"/>
    <property type="match status" value="1"/>
</dbReference>
<reference evidence="4" key="1">
    <citation type="submission" date="2022-07" db="EMBL/GenBank/DDBJ databases">
        <title>Phylogenomic reconstructions and comparative analyses of Kickxellomycotina fungi.</title>
        <authorList>
            <person name="Reynolds N.K."/>
            <person name="Stajich J.E."/>
            <person name="Barry K."/>
            <person name="Grigoriev I.V."/>
            <person name="Crous P."/>
            <person name="Smith M.E."/>
        </authorList>
    </citation>
    <scope>NUCLEOTIDE SEQUENCE</scope>
    <source>
        <strain evidence="4">BCRC 34489</strain>
    </source>
</reference>
<keyword evidence="5" id="KW-1185">Reference proteome</keyword>
<proteinExistence type="predicted"/>
<evidence type="ECO:0008006" key="6">
    <source>
        <dbReference type="Google" id="ProtNLM"/>
    </source>
</evidence>
<dbReference type="GO" id="GO:0005737">
    <property type="term" value="C:cytoplasm"/>
    <property type="evidence" value="ECO:0007669"/>
    <property type="project" value="TreeGrafter"/>
</dbReference>
<dbReference type="InterPro" id="IPR051023">
    <property type="entry name" value="PP2A_Regulatory_Subunit_A"/>
</dbReference>
<feature type="compositionally biased region" description="Basic residues" evidence="3">
    <location>
        <begin position="612"/>
        <end position="622"/>
    </location>
</feature>
<accession>A0A9W8HCU2</accession>
<feature type="region of interest" description="Disordered" evidence="3">
    <location>
        <begin position="1015"/>
        <end position="1100"/>
    </location>
</feature>
<dbReference type="InterPro" id="IPR011989">
    <property type="entry name" value="ARM-like"/>
</dbReference>
<evidence type="ECO:0000256" key="2">
    <source>
        <dbReference type="PROSITE-ProRule" id="PRU00103"/>
    </source>
</evidence>
<dbReference type="EMBL" id="JANBUM010000129">
    <property type="protein sequence ID" value="KAJ2783871.1"/>
    <property type="molecule type" value="Genomic_DNA"/>
</dbReference>
<evidence type="ECO:0000256" key="3">
    <source>
        <dbReference type="SAM" id="MobiDB-lite"/>
    </source>
</evidence>
<dbReference type="Proteomes" id="UP001140172">
    <property type="component" value="Unassembled WGS sequence"/>
</dbReference>
<sequence length="1100" mass="115982">MADFGFDWDDDDGATNINETTEARETAASSAAHEADEANCERQQLPPGVVVHRVAASDKQANPDGTTESSLVEAMVTDAAKEQEVQTLEDAEAAHMTEVEIFTQRASSMFIFQRVWAAKEAERLLAQESVSVGLRVLVPAAMRLAEDRELFVRETMAQNLQPTLHFYYQHKAAVAALTAEAEAEAAAEAAADADAKDKEGGGPASVPPSADAFGAWLHRVLLAPHPSVSLPAQRAAVGLGRQLAFEAFHTEIVHGVVLSLVQNPVHQHLLRQRERSKDMVVKARASAPGPSAPPAAVAAASGGLGAGLASLFGRRSWQSDKPAAAADAADDAPLDVAQMVGAPGFFVSPADDEARLAATRRKLLMLHMIHLVAVEFGAAQRPAVFVPVVERAAKDPAFEVRRDAAAVLGSLAKAVSADLAVDVLFQCFLQLAQDSVWQVRQSAARHALPGLALVLATRDAPRDALVDAYAYANHPPRPVADRQWLQLVESLAGSREPSHHVRAAVFESVGRLALALADCPRSRDALAALVIGDVQRAHGGSGGGGGGLFGGASGSDGGDGLDDDDDDDAADDDGYAAGSAYDDAEEAAAAAEASAVMIRALGSGTAPSGRASRGRPVARTRLHAASSQPATRAVGRDVVYQCAFNFPALLAALGAPTGWERLRDVYMQLSKTEHFEARRTLASSVHEVARMLAAGGGGGGDGPSSTCSAAHSADLESVLCLFLIDSDEIKMAALERLGDTLRWLTPAGRVRCLPMVTQVFRHDGRAWRTRQLMARQLVELCRLFPAALVVASLLPLAVDWAHDAVAGVRAAVAPAFPIVFELTKLDPATQVRFFETVISFSHAQSFRGRLFFVEICAALLAHDQDPDADPVDFDQFFLPSLAALAADRVANVRIALARLVRRMLENRMRRQSISATLADMWASAPLPEQLAAVALTSSSPVAASPRPADADARFNAHRSLESAARRPRRPRRNTTPMRAHLLATMVQQLAADTDRDVLDLVRDLPGLPIVGGPATPAAAASATAPAPAPASASAPSSPRPASSSSSSASSSYDDSRDNHKTPADFHDDAGSETPDCSDDLDALSAPSPMSIPLTSATAVD</sequence>
<feature type="compositionally biased region" description="Basic and acidic residues" evidence="3">
    <location>
        <begin position="1053"/>
        <end position="1069"/>
    </location>
</feature>
<evidence type="ECO:0000256" key="1">
    <source>
        <dbReference type="ARBA" id="ARBA00022737"/>
    </source>
</evidence>
<feature type="compositionally biased region" description="Low complexity" evidence="3">
    <location>
        <begin position="1015"/>
        <end position="1051"/>
    </location>
</feature>
<dbReference type="SUPFAM" id="SSF48371">
    <property type="entry name" value="ARM repeat"/>
    <property type="match status" value="1"/>
</dbReference>
<feature type="region of interest" description="Disordered" evidence="3">
    <location>
        <begin position="604"/>
        <end position="628"/>
    </location>
</feature>
<dbReference type="GO" id="GO:0019888">
    <property type="term" value="F:protein phosphatase regulator activity"/>
    <property type="evidence" value="ECO:0007669"/>
    <property type="project" value="TreeGrafter"/>
</dbReference>
<feature type="compositionally biased region" description="Acidic residues" evidence="3">
    <location>
        <begin position="559"/>
        <end position="574"/>
    </location>
</feature>
<evidence type="ECO:0000313" key="5">
    <source>
        <dbReference type="Proteomes" id="UP001140172"/>
    </source>
</evidence>
<feature type="repeat" description="HEAT" evidence="2">
    <location>
        <begin position="385"/>
        <end position="422"/>
    </location>
</feature>
<name>A0A9W8HCU2_9FUNG</name>
<dbReference type="PANTHER" id="PTHR10648:SF1">
    <property type="entry name" value="SERINE_THREONINE-PROTEIN PHOSPHATASE 4 REGULATORY SUBUNIT 1"/>
    <property type="match status" value="1"/>
</dbReference>
<dbReference type="AlphaFoldDB" id="A0A9W8HCU2"/>
<protein>
    <recommendedName>
        <fullName evidence="6">Serine/threonine-protein phosphatase 4 regulatory subunit 1</fullName>
    </recommendedName>
</protein>
<feature type="region of interest" description="Disordered" evidence="3">
    <location>
        <begin position="188"/>
        <end position="207"/>
    </location>
</feature>
<gene>
    <name evidence="4" type="ORF">GGI15_002433</name>
</gene>
<dbReference type="InterPro" id="IPR021133">
    <property type="entry name" value="HEAT_type_2"/>
</dbReference>
<comment type="caution">
    <text evidence="4">The sequence shown here is derived from an EMBL/GenBank/DDBJ whole genome shotgun (WGS) entry which is preliminary data.</text>
</comment>
<dbReference type="OrthoDB" id="340346at2759"/>
<feature type="region of interest" description="Disordered" evidence="3">
    <location>
        <begin position="542"/>
        <end position="577"/>
    </location>
</feature>
<feature type="compositionally biased region" description="Gly residues" evidence="3">
    <location>
        <begin position="542"/>
        <end position="558"/>
    </location>
</feature>
<keyword evidence="1" id="KW-0677">Repeat</keyword>
<dbReference type="PROSITE" id="PS50077">
    <property type="entry name" value="HEAT_REPEAT"/>
    <property type="match status" value="1"/>
</dbReference>
<dbReference type="Gene3D" id="1.25.10.10">
    <property type="entry name" value="Leucine-rich Repeat Variant"/>
    <property type="match status" value="2"/>
</dbReference>
<dbReference type="InterPro" id="IPR016024">
    <property type="entry name" value="ARM-type_fold"/>
</dbReference>
<organism evidence="4 5">
    <name type="scientific">Coemansia interrupta</name>
    <dbReference type="NCBI Taxonomy" id="1126814"/>
    <lineage>
        <taxon>Eukaryota</taxon>
        <taxon>Fungi</taxon>
        <taxon>Fungi incertae sedis</taxon>
        <taxon>Zoopagomycota</taxon>
        <taxon>Kickxellomycotina</taxon>
        <taxon>Kickxellomycetes</taxon>
        <taxon>Kickxellales</taxon>
        <taxon>Kickxellaceae</taxon>
        <taxon>Coemansia</taxon>
    </lineage>
</organism>